<dbReference type="EMBL" id="JYDQ01000080">
    <property type="protein sequence ID" value="KRY16340.1"/>
    <property type="molecule type" value="Genomic_DNA"/>
</dbReference>
<dbReference type="AlphaFoldDB" id="A0A0V0ZVI2"/>
<comment type="caution">
    <text evidence="1">The sequence shown here is derived from an EMBL/GenBank/DDBJ whole genome shotgun (WGS) entry which is preliminary data.</text>
</comment>
<name>A0A0V0ZVI2_9BILA</name>
<proteinExistence type="predicted"/>
<accession>A0A0V0ZVI2</accession>
<organism evidence="1 2">
    <name type="scientific">Trichinella patagoniensis</name>
    <dbReference type="NCBI Taxonomy" id="990121"/>
    <lineage>
        <taxon>Eukaryota</taxon>
        <taxon>Metazoa</taxon>
        <taxon>Ecdysozoa</taxon>
        <taxon>Nematoda</taxon>
        <taxon>Enoplea</taxon>
        <taxon>Dorylaimia</taxon>
        <taxon>Trichinellida</taxon>
        <taxon>Trichinellidae</taxon>
        <taxon>Trichinella</taxon>
    </lineage>
</organism>
<evidence type="ECO:0000313" key="2">
    <source>
        <dbReference type="Proteomes" id="UP000054783"/>
    </source>
</evidence>
<sequence length="77" mass="8630">MMIIPVRIIPALNGKFKNNASSSVCGTSVEAKIKAKAPPIDKERTPRNSDWIERYRTEKTECRCAVVRWAVNVSSPL</sequence>
<gene>
    <name evidence="1" type="ORF">T12_12062</name>
</gene>
<dbReference type="Proteomes" id="UP000054783">
    <property type="component" value="Unassembled WGS sequence"/>
</dbReference>
<protein>
    <submittedName>
        <fullName evidence="1">Uncharacterized protein</fullName>
    </submittedName>
</protein>
<keyword evidence="2" id="KW-1185">Reference proteome</keyword>
<evidence type="ECO:0000313" key="1">
    <source>
        <dbReference type="EMBL" id="KRY16340.1"/>
    </source>
</evidence>
<reference evidence="1 2" key="1">
    <citation type="submission" date="2015-01" db="EMBL/GenBank/DDBJ databases">
        <title>Evolution of Trichinella species and genotypes.</title>
        <authorList>
            <person name="Korhonen P.K."/>
            <person name="Edoardo P."/>
            <person name="Giuseppe L.R."/>
            <person name="Gasser R.B."/>
        </authorList>
    </citation>
    <scope>NUCLEOTIDE SEQUENCE [LARGE SCALE GENOMIC DNA]</scope>
    <source>
        <strain evidence="1">ISS2496</strain>
    </source>
</reference>